<keyword evidence="2" id="KW-0963">Cytoplasm</keyword>
<keyword evidence="3" id="KW-0206">Cytoskeleton</keyword>
<dbReference type="EMBL" id="JAWDGP010007584">
    <property type="protein sequence ID" value="KAK3712512.1"/>
    <property type="molecule type" value="Genomic_DNA"/>
</dbReference>
<accession>A0AAE1CM46</accession>
<dbReference type="SMART" id="SM00243">
    <property type="entry name" value="GAS2"/>
    <property type="match status" value="1"/>
</dbReference>
<evidence type="ECO:0000256" key="3">
    <source>
        <dbReference type="ARBA" id="ARBA00023212"/>
    </source>
</evidence>
<comment type="caution">
    <text evidence="6">The sequence shown here is derived from an EMBL/GenBank/DDBJ whole genome shotgun (WGS) entry which is preliminary data.</text>
</comment>
<dbReference type="GO" id="GO:0008093">
    <property type="term" value="F:cytoskeletal anchor activity"/>
    <property type="evidence" value="ECO:0007669"/>
    <property type="project" value="TreeGrafter"/>
</dbReference>
<dbReference type="GO" id="GO:0008017">
    <property type="term" value="F:microtubule binding"/>
    <property type="evidence" value="ECO:0007669"/>
    <property type="project" value="InterPro"/>
</dbReference>
<evidence type="ECO:0000313" key="6">
    <source>
        <dbReference type="EMBL" id="KAK3712512.1"/>
    </source>
</evidence>
<comment type="subcellular location">
    <subcellularLocation>
        <location evidence="1">Cytoplasm</location>
        <location evidence="1">Cytoskeleton</location>
    </subcellularLocation>
</comment>
<dbReference type="PANTHER" id="PTHR46756:SF13">
    <property type="entry name" value="GROWTH ARREST-SPECIFIC PROTEIN 2"/>
    <property type="match status" value="1"/>
</dbReference>
<dbReference type="InterPro" id="IPR036534">
    <property type="entry name" value="GAR_dom_sf"/>
</dbReference>
<evidence type="ECO:0000259" key="5">
    <source>
        <dbReference type="PROSITE" id="PS51460"/>
    </source>
</evidence>
<protein>
    <recommendedName>
        <fullName evidence="5">GAR domain-containing protein</fullName>
    </recommendedName>
</protein>
<dbReference type="PANTHER" id="PTHR46756">
    <property type="entry name" value="TRANSGELIN"/>
    <property type="match status" value="1"/>
</dbReference>
<proteinExistence type="predicted"/>
<evidence type="ECO:0000256" key="4">
    <source>
        <dbReference type="SAM" id="MobiDB-lite"/>
    </source>
</evidence>
<evidence type="ECO:0000313" key="7">
    <source>
        <dbReference type="Proteomes" id="UP001283361"/>
    </source>
</evidence>
<dbReference type="SUPFAM" id="SSF143575">
    <property type="entry name" value="GAS2 domain-like"/>
    <property type="match status" value="1"/>
</dbReference>
<dbReference type="Gene3D" id="3.30.920.20">
    <property type="entry name" value="Gas2-like domain"/>
    <property type="match status" value="1"/>
</dbReference>
<feature type="compositionally biased region" description="Basic and acidic residues" evidence="4">
    <location>
        <begin position="181"/>
        <end position="192"/>
    </location>
</feature>
<feature type="domain" description="GAR" evidence="5">
    <location>
        <begin position="60"/>
        <end position="133"/>
    </location>
</feature>
<dbReference type="Proteomes" id="UP001283361">
    <property type="component" value="Unassembled WGS sequence"/>
</dbReference>
<dbReference type="GO" id="GO:0005884">
    <property type="term" value="C:actin filament"/>
    <property type="evidence" value="ECO:0007669"/>
    <property type="project" value="TreeGrafter"/>
</dbReference>
<dbReference type="Pfam" id="PF02187">
    <property type="entry name" value="GAS2"/>
    <property type="match status" value="1"/>
</dbReference>
<organism evidence="6 7">
    <name type="scientific">Elysia crispata</name>
    <name type="common">lettuce slug</name>
    <dbReference type="NCBI Taxonomy" id="231223"/>
    <lineage>
        <taxon>Eukaryota</taxon>
        <taxon>Metazoa</taxon>
        <taxon>Spiralia</taxon>
        <taxon>Lophotrochozoa</taxon>
        <taxon>Mollusca</taxon>
        <taxon>Gastropoda</taxon>
        <taxon>Heterobranchia</taxon>
        <taxon>Euthyneura</taxon>
        <taxon>Panpulmonata</taxon>
        <taxon>Sacoglossa</taxon>
        <taxon>Placobranchoidea</taxon>
        <taxon>Plakobranchidae</taxon>
        <taxon>Elysia</taxon>
    </lineage>
</organism>
<name>A0AAE1CM46_9GAST</name>
<keyword evidence="7" id="KW-1185">Reference proteome</keyword>
<gene>
    <name evidence="6" type="ORF">RRG08_002842</name>
</gene>
<sequence length="211" mass="24120">MSGWNNRIKLSRATAQPCNAKCISLWPSEDFTVTNISGSKLNVQKLSEWDLQRPIIFLSSKRSPEHRTFRQLVNRVSNQCKCQEYVNKLSEGVYNVFGKRVFIRLLKGKHLMVRVGGGWDTFENYLLHHDPIQVFEFHQGGLPGSSVSVMSSRSSTAGSAHSHSFAVARNDFKPEPPPTDPPKEEEPRDGRVKFKMMWFLRRMRRGPKTAS</sequence>
<evidence type="ECO:0000256" key="1">
    <source>
        <dbReference type="ARBA" id="ARBA00004245"/>
    </source>
</evidence>
<feature type="region of interest" description="Disordered" evidence="4">
    <location>
        <begin position="163"/>
        <end position="192"/>
    </location>
</feature>
<reference evidence="6" key="1">
    <citation type="journal article" date="2023" name="G3 (Bethesda)">
        <title>A reference genome for the long-term kleptoplast-retaining sea slug Elysia crispata morphotype clarki.</title>
        <authorList>
            <person name="Eastman K.E."/>
            <person name="Pendleton A.L."/>
            <person name="Shaikh M.A."/>
            <person name="Suttiyut T."/>
            <person name="Ogas R."/>
            <person name="Tomko P."/>
            <person name="Gavelis G."/>
            <person name="Widhalm J.R."/>
            <person name="Wisecaver J.H."/>
        </authorList>
    </citation>
    <scope>NUCLEOTIDE SEQUENCE</scope>
    <source>
        <strain evidence="6">ECLA1</strain>
    </source>
</reference>
<dbReference type="PROSITE" id="PS51460">
    <property type="entry name" value="GAR"/>
    <property type="match status" value="1"/>
</dbReference>
<evidence type="ECO:0000256" key="2">
    <source>
        <dbReference type="ARBA" id="ARBA00022490"/>
    </source>
</evidence>
<dbReference type="GO" id="GO:0051015">
    <property type="term" value="F:actin filament binding"/>
    <property type="evidence" value="ECO:0007669"/>
    <property type="project" value="TreeGrafter"/>
</dbReference>
<dbReference type="InterPro" id="IPR003108">
    <property type="entry name" value="GAR_dom"/>
</dbReference>
<dbReference type="AlphaFoldDB" id="A0AAE1CM46"/>
<dbReference type="GO" id="GO:0051764">
    <property type="term" value="P:actin crosslink formation"/>
    <property type="evidence" value="ECO:0007669"/>
    <property type="project" value="TreeGrafter"/>
</dbReference>